<dbReference type="PANTHER" id="PTHR37488:SF7">
    <property type="entry name" value="DUF1275 DOMAIN PROTEIN"/>
    <property type="match status" value="1"/>
</dbReference>
<comment type="caution">
    <text evidence="2">The sequence shown here is derived from an EMBL/GenBank/DDBJ whole genome shotgun (WGS) entry which is preliminary data.</text>
</comment>
<dbReference type="Pfam" id="PF06912">
    <property type="entry name" value="DUF1275"/>
    <property type="match status" value="1"/>
</dbReference>
<dbReference type="EMBL" id="JAODAN010000010">
    <property type="protein sequence ID" value="KAK1921870.1"/>
    <property type="molecule type" value="Genomic_DNA"/>
</dbReference>
<evidence type="ECO:0000256" key="1">
    <source>
        <dbReference type="SAM" id="Phobius"/>
    </source>
</evidence>
<feature type="transmembrane region" description="Helical" evidence="1">
    <location>
        <begin position="80"/>
        <end position="100"/>
    </location>
</feature>
<feature type="transmembrane region" description="Helical" evidence="1">
    <location>
        <begin position="147"/>
        <end position="166"/>
    </location>
</feature>
<feature type="transmembrane region" description="Helical" evidence="1">
    <location>
        <begin position="112"/>
        <end position="135"/>
    </location>
</feature>
<reference evidence="2" key="1">
    <citation type="submission" date="2023-02" db="EMBL/GenBank/DDBJ databases">
        <title>Identification and recombinant expression of a fungal hydrolase from Papiliotrema laurentii that hydrolyzes apple cutin and clears colloidal polyester polyurethane.</title>
        <authorList>
            <consortium name="DOE Joint Genome Institute"/>
            <person name="Roman V.A."/>
            <person name="Bojanowski C."/>
            <person name="Crable B.R."/>
            <person name="Wagner D.N."/>
            <person name="Hung C.S."/>
            <person name="Nadeau L.J."/>
            <person name="Schratz L."/>
            <person name="Haridas S."/>
            <person name="Pangilinan J."/>
            <person name="Lipzen A."/>
            <person name="Na H."/>
            <person name="Yan M."/>
            <person name="Ng V."/>
            <person name="Grigoriev I.V."/>
            <person name="Spatafora J.W."/>
            <person name="Barlow D."/>
            <person name="Biffinger J."/>
            <person name="Kelley-Loughnane N."/>
            <person name="Varaljay V.A."/>
            <person name="Crookes-Goodson W.J."/>
        </authorList>
    </citation>
    <scope>NUCLEOTIDE SEQUENCE</scope>
    <source>
        <strain evidence="2">5307AH</strain>
    </source>
</reference>
<dbReference type="AlphaFoldDB" id="A0AAD9CWN6"/>
<gene>
    <name evidence="2" type="ORF">DB88DRAFT_86434</name>
</gene>
<keyword evidence="1" id="KW-0472">Membrane</keyword>
<protein>
    <submittedName>
        <fullName evidence="2">DUF1275 domain protein</fullName>
    </submittedName>
</protein>
<accession>A0AAD9CWN6</accession>
<dbReference type="InterPro" id="IPR010699">
    <property type="entry name" value="DUF1275"/>
</dbReference>
<feature type="transmembrane region" description="Helical" evidence="1">
    <location>
        <begin position="231"/>
        <end position="250"/>
    </location>
</feature>
<proteinExistence type="predicted"/>
<keyword evidence="1" id="KW-1133">Transmembrane helix</keyword>
<evidence type="ECO:0000313" key="3">
    <source>
        <dbReference type="Proteomes" id="UP001182556"/>
    </source>
</evidence>
<keyword evidence="1" id="KW-0812">Transmembrane</keyword>
<organism evidence="2 3">
    <name type="scientific">Papiliotrema laurentii</name>
    <name type="common">Cryptococcus laurentii</name>
    <dbReference type="NCBI Taxonomy" id="5418"/>
    <lineage>
        <taxon>Eukaryota</taxon>
        <taxon>Fungi</taxon>
        <taxon>Dikarya</taxon>
        <taxon>Basidiomycota</taxon>
        <taxon>Agaricomycotina</taxon>
        <taxon>Tremellomycetes</taxon>
        <taxon>Tremellales</taxon>
        <taxon>Rhynchogastremaceae</taxon>
        <taxon>Papiliotrema</taxon>
    </lineage>
</organism>
<dbReference type="Proteomes" id="UP001182556">
    <property type="component" value="Unassembled WGS sequence"/>
</dbReference>
<evidence type="ECO:0000313" key="2">
    <source>
        <dbReference type="EMBL" id="KAK1921870.1"/>
    </source>
</evidence>
<feature type="transmembrane region" description="Helical" evidence="1">
    <location>
        <begin position="207"/>
        <end position="225"/>
    </location>
</feature>
<dbReference type="PANTHER" id="PTHR37488">
    <property type="entry name" value="DUF1275 DOMAIN-CONTAINING PROTEIN"/>
    <property type="match status" value="1"/>
</dbReference>
<keyword evidence="3" id="KW-1185">Reference proteome</keyword>
<name>A0AAD9CWN6_PAPLA</name>
<sequence length="260" mass="28255">MSESTPLLATDKRRSWRDFWAAEVVNDWTDSVLLLGCLATGLLDSAIFNTWSCFVSMQTGNTVYVGLGFTGQPYSQPTRWIKSLTSIVAFILGSFLFSRLSTHLSPLRRSTLFLTSLIQALLTLLPCILLSAEVIPNNAGDLLPNNFIVLLPLSLLAVQAGGQCVLSRVLGYGEVPTVVLTSAYCDLAMDPKLFSRPSGSLKRNRRLGSMVLILLGAAAGGYLTRDGTVEKALWVVAIVKAIMAGVWVVWPGKKSVRMDD</sequence>